<proteinExistence type="predicted"/>
<dbReference type="AlphaFoldDB" id="A0AAD7C5P6"/>
<feature type="chain" id="PRO_5042188374" description="F-box domain-containing protein" evidence="1">
    <location>
        <begin position="16"/>
        <end position="222"/>
    </location>
</feature>
<dbReference type="EMBL" id="JARKIF010000005">
    <property type="protein sequence ID" value="KAJ7639380.1"/>
    <property type="molecule type" value="Genomic_DNA"/>
</dbReference>
<comment type="caution">
    <text evidence="2">The sequence shown here is derived from an EMBL/GenBank/DDBJ whole genome shotgun (WGS) entry which is preliminary data.</text>
</comment>
<dbReference type="Proteomes" id="UP001221142">
    <property type="component" value="Unassembled WGS sequence"/>
</dbReference>
<feature type="signal peptide" evidence="1">
    <location>
        <begin position="1"/>
        <end position="15"/>
    </location>
</feature>
<evidence type="ECO:0008006" key="4">
    <source>
        <dbReference type="Google" id="ProtNLM"/>
    </source>
</evidence>
<gene>
    <name evidence="2" type="ORF">FB45DRAFT_425745</name>
</gene>
<accession>A0AAD7C5P6</accession>
<keyword evidence="1" id="KW-0732">Signal</keyword>
<sequence>MSMATIHTLSPEVLALIFEWCSESGPGPRRPYTATAPLLLTRISHHWRNVALSTPSLWCSLQLGIDRLGVRLPFLRRWLGRSGSLPLALDLAYNYTWAVPTAIDGVLRPHANQIEWLRLYFPCSDLVRIGRLAFPKLRYLDYNWNDVDDTKLANVDLFACAPQLSELCTRGHSLPSLLVQSQFPWAQLTTFECFGYSQHDCLQVLRLAPSLQCCTLIDETQQ</sequence>
<protein>
    <recommendedName>
        <fullName evidence="4">F-box domain-containing protein</fullName>
    </recommendedName>
</protein>
<name>A0AAD7C5P6_9AGAR</name>
<reference evidence="2" key="1">
    <citation type="submission" date="2023-03" db="EMBL/GenBank/DDBJ databases">
        <title>Massive genome expansion in bonnet fungi (Mycena s.s.) driven by repeated elements and novel gene families across ecological guilds.</title>
        <authorList>
            <consortium name="Lawrence Berkeley National Laboratory"/>
            <person name="Harder C.B."/>
            <person name="Miyauchi S."/>
            <person name="Viragh M."/>
            <person name="Kuo A."/>
            <person name="Thoen E."/>
            <person name="Andreopoulos B."/>
            <person name="Lu D."/>
            <person name="Skrede I."/>
            <person name="Drula E."/>
            <person name="Henrissat B."/>
            <person name="Morin E."/>
            <person name="Kohler A."/>
            <person name="Barry K."/>
            <person name="LaButti K."/>
            <person name="Morin E."/>
            <person name="Salamov A."/>
            <person name="Lipzen A."/>
            <person name="Mereny Z."/>
            <person name="Hegedus B."/>
            <person name="Baldrian P."/>
            <person name="Stursova M."/>
            <person name="Weitz H."/>
            <person name="Taylor A."/>
            <person name="Grigoriev I.V."/>
            <person name="Nagy L.G."/>
            <person name="Martin F."/>
            <person name="Kauserud H."/>
        </authorList>
    </citation>
    <scope>NUCLEOTIDE SEQUENCE</scope>
    <source>
        <strain evidence="2">9284</strain>
    </source>
</reference>
<keyword evidence="3" id="KW-1185">Reference proteome</keyword>
<evidence type="ECO:0000313" key="3">
    <source>
        <dbReference type="Proteomes" id="UP001221142"/>
    </source>
</evidence>
<evidence type="ECO:0000313" key="2">
    <source>
        <dbReference type="EMBL" id="KAJ7639380.1"/>
    </source>
</evidence>
<evidence type="ECO:0000256" key="1">
    <source>
        <dbReference type="SAM" id="SignalP"/>
    </source>
</evidence>
<organism evidence="2 3">
    <name type="scientific">Roridomyces roridus</name>
    <dbReference type="NCBI Taxonomy" id="1738132"/>
    <lineage>
        <taxon>Eukaryota</taxon>
        <taxon>Fungi</taxon>
        <taxon>Dikarya</taxon>
        <taxon>Basidiomycota</taxon>
        <taxon>Agaricomycotina</taxon>
        <taxon>Agaricomycetes</taxon>
        <taxon>Agaricomycetidae</taxon>
        <taxon>Agaricales</taxon>
        <taxon>Marasmiineae</taxon>
        <taxon>Mycenaceae</taxon>
        <taxon>Roridomyces</taxon>
    </lineage>
</organism>